<dbReference type="InterPro" id="IPR001841">
    <property type="entry name" value="Znf_RING"/>
</dbReference>
<evidence type="ECO:0000256" key="4">
    <source>
        <dbReference type="PROSITE-ProRule" id="PRU00175"/>
    </source>
</evidence>
<dbReference type="KEGG" id="bany:112055314"/>
<keyword evidence="1" id="KW-0479">Metal-binding</keyword>
<dbReference type="InterPro" id="IPR013083">
    <property type="entry name" value="Znf_RING/FYVE/PHD"/>
</dbReference>
<dbReference type="AlphaFoldDB" id="A0A6J1NTW8"/>
<feature type="compositionally biased region" description="Basic residues" evidence="5">
    <location>
        <begin position="1"/>
        <end position="17"/>
    </location>
</feature>
<dbReference type="SMART" id="SM00184">
    <property type="entry name" value="RING"/>
    <property type="match status" value="1"/>
</dbReference>
<dbReference type="InterPro" id="IPR017907">
    <property type="entry name" value="Znf_RING_CS"/>
</dbReference>
<sequence>MVKPKRIKSSKKKRNHASHNEKPASSIQKSQRLLLTPSKPRRKTSRPLPKSKALESLSGKKPMPSLSELEKMYEETDSEEEEAKGDNTGNAAADQHNSSSFVVPLSPTTAKKYADEVLKILDGNEEPPPIIPMKKYKKSGVPYIVNCTARPRIPENKNICNLFKGDDYGITSKTNDFSIDSTSIDSSGFSYNCNGPQFSKSIFNAQANEIASRLLSPSNNPINGSDSDNTEGYEMNTADGLDGFSPQPSTSNDSEIIQSNDQKFNECFNQRNKIKETVVLKEHSLFVLDVENNTAELQVISKPQCNIQTHGIVDKLLQTNNDTSCDFHDIEIVEQPCETIVIDDDDDSIHANTRLQTISIDDDCEIIGVNKINEKKHAKLTKNTNNIPKMVEDYHNPFDPHVIDAIDLTSVNYEDMLSENLSLINKYSKLNTLNTVNLVKADVIATCSKANTNTYENVNTIESQVNQNNAHQSTNLSTTNTVKANVVATCSKKNKNTNKNVNTIQCQVNLNNAPQTTNQSIELQNYVQTYLDYPDHLDNILTDFFSHLKESNNSFSTQKTNLSSHEKIMPNISLNNDLNSPQSKNSLSENLISQHALGTCPICLDDLSRDTVGSTNCGHLFCLPCITAALKTKPKRCPSCRKKLTGKGYHQIFL</sequence>
<feature type="domain" description="RING-type" evidence="6">
    <location>
        <begin position="600"/>
        <end position="641"/>
    </location>
</feature>
<evidence type="ECO:0000313" key="7">
    <source>
        <dbReference type="Proteomes" id="UP001652582"/>
    </source>
</evidence>
<gene>
    <name evidence="8" type="primary">LOC112055314</name>
</gene>
<feature type="region of interest" description="Disordered" evidence="5">
    <location>
        <begin position="1"/>
        <end position="103"/>
    </location>
</feature>
<keyword evidence="3" id="KW-0862">Zinc</keyword>
<dbReference type="GeneID" id="112055314"/>
<dbReference type="PROSITE" id="PS50089">
    <property type="entry name" value="ZF_RING_2"/>
    <property type="match status" value="1"/>
</dbReference>
<feature type="region of interest" description="Disordered" evidence="5">
    <location>
        <begin position="215"/>
        <end position="255"/>
    </location>
</feature>
<evidence type="ECO:0000259" key="6">
    <source>
        <dbReference type="PROSITE" id="PS50089"/>
    </source>
</evidence>
<reference evidence="8" key="1">
    <citation type="submission" date="2025-08" db="UniProtKB">
        <authorList>
            <consortium name="RefSeq"/>
        </authorList>
    </citation>
    <scope>IDENTIFICATION</scope>
</reference>
<evidence type="ECO:0000256" key="5">
    <source>
        <dbReference type="SAM" id="MobiDB-lite"/>
    </source>
</evidence>
<protein>
    <submittedName>
        <fullName evidence="8">Uncharacterized protein LOC112055314</fullName>
    </submittedName>
</protein>
<keyword evidence="7" id="KW-1185">Reference proteome</keyword>
<dbReference type="InterPro" id="IPR047126">
    <property type="entry name" value="RNF141-like"/>
</dbReference>
<dbReference type="RefSeq" id="XP_023951140.2">
    <property type="nucleotide sequence ID" value="XM_024095372.2"/>
</dbReference>
<evidence type="ECO:0000256" key="1">
    <source>
        <dbReference type="ARBA" id="ARBA00022723"/>
    </source>
</evidence>
<dbReference type="SUPFAM" id="SSF57850">
    <property type="entry name" value="RING/U-box"/>
    <property type="match status" value="1"/>
</dbReference>
<evidence type="ECO:0000256" key="2">
    <source>
        <dbReference type="ARBA" id="ARBA00022771"/>
    </source>
</evidence>
<dbReference type="PROSITE" id="PS00518">
    <property type="entry name" value="ZF_RING_1"/>
    <property type="match status" value="1"/>
</dbReference>
<dbReference type="Pfam" id="PF13639">
    <property type="entry name" value="zf-RING_2"/>
    <property type="match status" value="1"/>
</dbReference>
<feature type="compositionally biased region" description="Polar residues" evidence="5">
    <location>
        <begin position="246"/>
        <end position="255"/>
    </location>
</feature>
<dbReference type="GO" id="GO:0008270">
    <property type="term" value="F:zinc ion binding"/>
    <property type="evidence" value="ECO:0007669"/>
    <property type="project" value="UniProtKB-KW"/>
</dbReference>
<dbReference type="OrthoDB" id="6105938at2759"/>
<name>A0A6J1NTW8_BICAN</name>
<dbReference type="Proteomes" id="UP001652582">
    <property type="component" value="Chromosome 4"/>
</dbReference>
<keyword evidence="2 4" id="KW-0863">Zinc-finger</keyword>
<feature type="compositionally biased region" description="Polar residues" evidence="5">
    <location>
        <begin position="87"/>
        <end position="103"/>
    </location>
</feature>
<dbReference type="Gene3D" id="3.30.40.10">
    <property type="entry name" value="Zinc/RING finger domain, C3HC4 (zinc finger)"/>
    <property type="match status" value="1"/>
</dbReference>
<proteinExistence type="predicted"/>
<feature type="compositionally biased region" description="Polar residues" evidence="5">
    <location>
        <begin position="23"/>
        <end position="33"/>
    </location>
</feature>
<evidence type="ECO:0000256" key="3">
    <source>
        <dbReference type="ARBA" id="ARBA00022833"/>
    </source>
</evidence>
<evidence type="ECO:0000313" key="8">
    <source>
        <dbReference type="RefSeq" id="XP_023951140.2"/>
    </source>
</evidence>
<organism evidence="7 8">
    <name type="scientific">Bicyclus anynana</name>
    <name type="common">Squinting bush brown butterfly</name>
    <dbReference type="NCBI Taxonomy" id="110368"/>
    <lineage>
        <taxon>Eukaryota</taxon>
        <taxon>Metazoa</taxon>
        <taxon>Ecdysozoa</taxon>
        <taxon>Arthropoda</taxon>
        <taxon>Hexapoda</taxon>
        <taxon>Insecta</taxon>
        <taxon>Pterygota</taxon>
        <taxon>Neoptera</taxon>
        <taxon>Endopterygota</taxon>
        <taxon>Lepidoptera</taxon>
        <taxon>Glossata</taxon>
        <taxon>Ditrysia</taxon>
        <taxon>Papilionoidea</taxon>
        <taxon>Nymphalidae</taxon>
        <taxon>Satyrinae</taxon>
        <taxon>Satyrini</taxon>
        <taxon>Mycalesina</taxon>
        <taxon>Bicyclus</taxon>
    </lineage>
</organism>
<accession>A0A6J1NTW8</accession>
<dbReference type="PANTHER" id="PTHR12109">
    <property type="entry name" value="RING FINGER PROTEIN 141-RELATED"/>
    <property type="match status" value="1"/>
</dbReference>
<feature type="compositionally biased region" description="Polar residues" evidence="5">
    <location>
        <begin position="215"/>
        <end position="227"/>
    </location>
</feature>